<reference evidence="5" key="1">
    <citation type="submission" date="2017-06" db="EMBL/GenBank/DDBJ databases">
        <title>Genome analysis of Fimbriiglobus ruber SP5, the first member of the order Planctomycetales with confirmed chitinolytic capability.</title>
        <authorList>
            <person name="Ravin N.V."/>
            <person name="Rakitin A.L."/>
            <person name="Ivanova A.A."/>
            <person name="Beletsky A.V."/>
            <person name="Kulichevskaya I.S."/>
            <person name="Mardanov A.V."/>
            <person name="Dedysh S.N."/>
        </authorList>
    </citation>
    <scope>NUCLEOTIDE SEQUENCE [LARGE SCALE GENOMIC DNA]</scope>
    <source>
        <strain evidence="5">SP5</strain>
    </source>
</reference>
<dbReference type="PANTHER" id="PTHR41313:SF1">
    <property type="entry name" value="DNA METHYLASE ADENINE-SPECIFIC DOMAIN-CONTAINING PROTEIN"/>
    <property type="match status" value="1"/>
</dbReference>
<keyword evidence="4" id="KW-0808">Transferase</keyword>
<sequence length="1745" mass="193655">MPQVQYSLHFPSTPSTNESELTHVPVMAKSKVNPSLFDSELPPEERSRTFAERVTPPSAKPFTERVRSSRPSLFDEVNAEPDIRDEPLALPPPAQPVPPRPVPTVAAGPMGKAKDLLAAIKTLKKLERLRCIPDDGEREVLSRFCGFGPVALHIFPDPVTGKYKDGWEQIGEELRGLLTPEEYASVKRTTFSQFFTSPVVMAAMHEGLARLGVAPGATVLEPGAGIGRFMNQGDYAYIGVELDSITGRIARLLHPKADIRIESIQDTRLPQIDAVIGNVPFADVKLEHNGQKFSLHDYCFAKSVDSLKPDGVLTLVTSHYTLDKINGAVREYLAERADFLGAIRLPSDAFKKEGTSVVTDIVFMRKRALDEPPRHVDEWLKAEPTEIEGRSLPINSYFKRHPEMVLGTYSGKDSLYGEGYSVLSNGDLAEQLRIAIDRLPRFGRVEARNSNGANSPQLKPFVPPPPEKHISEGSFFVHDSRIHQMVDGQAAPVVYGGSELWTHGGLVGRRMCALIGLRDLARRVLQSQNEGWPEAARNDARKKLNQSYDAFKSAYGAINKTTVSESKDGTQIRRMPNIVKFREDPDAMLVLALEEYDDATGDAKKAPIMQRDVVGKTPPITSVTSAEEGLLVSLDQKGAVDLPFISQLYGKAEAAVISELGDLVYFDPESKAWQTADEYLSGNVRHKLVVAEKAGVERNIEALKAVQPEDVLPGDIDANLGAPWIPVADIQTFATELFRVEPDSITIGHLAKDAVWSVEGDYSAERSVAVTADYGTSRANGIWLLSLALNMKSPVIYDPDPSDPDKRVVNQEATLAAKEKQRAIKEQFKSWVFTDPDRTERLVRLYNDNFNNLRPRQFDGSHLDFPGMSQALTLRQHQKDAVWRIMSGGNTLLAHAVGAGKTGACSAGAMKLKQAGLAKKSLIAVPNHLLEQFAREFQQFYPNAKLLVASKDDFTKERRKFLTAKIASGDWDAIIVTHSSFERIGMSRDFQEKFLRKQIAEYEELLCDRAAEKGKNRNIIKTLEKQKAAREAKLKDLLASDKKDDGLVFDELGVDHIFIDEFQQFKNMETPSKMDRVAGIQTGGSERAFDLFMKSQYLHEQHPGHGLTGASGTPVSNSMVELYTLQRYFDPEGLRDRGIEHFDAWAATFGEVVETMEISPDGQTLKPRSRFAKFVNLPELQQMFRAFSDVQTTDMLDLPRPKLEGGKAQVVACPMSDEQSEIQQKLVERYERIRSTKVDPREDNALAITTDGRKLALDARMISPNAEDFPGSKINALVENVFAIWQKTSGSRGTQMIFSDIGVNPTSWGFSAYDEVTKKLIARGIPREQIVSIGEADSDAKKQALFEKVRNGSVRVLLGSTAKLGTGTNVQKRLVAMHHLDAPWKPAEVEQRDGRILRQGNQNAEVSIYRYVTEGSFDAYMWQALETKARFISQVMTGESGVRRAEDIGGQELSYAEVKAIASGNPAVLTLAEADAELQKLAVLRRSHADEQFLARRNLRELPQTIERLEKRLDALTSDAATVEGSKGMTVGKKSGTEAILGQALNRIPDEVDRRRLFPIGEYRGLAFGLERHPGGSADVYLEGRGYRTALLSRESQGPRAVMNALNRIATTYDERIEATGKELAVVRGQLSDYEARLGRVFAHSGYMEELSGLRDRLKIALSGTPAEGEPTAGELAEKIKTLRESQVVEAPMRVKSKPRVEVRRRVELEPEAKEPTTEMPEPEEAPPVSHRMQVRRGGTQMSLF</sequence>
<keyword evidence="1" id="KW-0175">Coiled coil</keyword>
<feature type="compositionally biased region" description="Polar residues" evidence="2">
    <location>
        <begin position="1"/>
        <end position="19"/>
    </location>
</feature>
<evidence type="ECO:0000256" key="1">
    <source>
        <dbReference type="SAM" id="Coils"/>
    </source>
</evidence>
<dbReference type="InterPro" id="IPR006935">
    <property type="entry name" value="Helicase/UvrB_N"/>
</dbReference>
<dbReference type="PANTHER" id="PTHR41313">
    <property type="entry name" value="ADENINE-SPECIFIC METHYLTRANSFERASE"/>
    <property type="match status" value="1"/>
</dbReference>
<keyword evidence="4" id="KW-0489">Methyltransferase</keyword>
<evidence type="ECO:0000259" key="3">
    <source>
        <dbReference type="PROSITE" id="PS51194"/>
    </source>
</evidence>
<organism evidence="4 5">
    <name type="scientific">Fimbriiglobus ruber</name>
    <dbReference type="NCBI Taxonomy" id="1908690"/>
    <lineage>
        <taxon>Bacteria</taxon>
        <taxon>Pseudomonadati</taxon>
        <taxon>Planctomycetota</taxon>
        <taxon>Planctomycetia</taxon>
        <taxon>Gemmatales</taxon>
        <taxon>Gemmataceae</taxon>
        <taxon>Fimbriiglobus</taxon>
    </lineage>
</organism>
<gene>
    <name evidence="4" type="ORF">FRUB_04051</name>
</gene>
<feature type="domain" description="Helicase C-terminal" evidence="3">
    <location>
        <begin position="1276"/>
        <end position="1449"/>
    </location>
</feature>
<evidence type="ECO:0000313" key="4">
    <source>
        <dbReference type="EMBL" id="OWK41973.1"/>
    </source>
</evidence>
<protein>
    <submittedName>
        <fullName evidence="4">Putative DNA methylase</fullName>
    </submittedName>
</protein>
<dbReference type="PROSITE" id="PS51194">
    <property type="entry name" value="HELICASE_CTER"/>
    <property type="match status" value="1"/>
</dbReference>
<feature type="coiled-coil region" evidence="1">
    <location>
        <begin position="1499"/>
        <end position="1526"/>
    </location>
</feature>
<evidence type="ECO:0000256" key="2">
    <source>
        <dbReference type="SAM" id="MobiDB-lite"/>
    </source>
</evidence>
<dbReference type="Gene3D" id="3.40.50.300">
    <property type="entry name" value="P-loop containing nucleotide triphosphate hydrolases"/>
    <property type="match status" value="2"/>
</dbReference>
<dbReference type="EMBL" id="NIDE01000005">
    <property type="protein sequence ID" value="OWK41973.1"/>
    <property type="molecule type" value="Genomic_DNA"/>
</dbReference>
<dbReference type="InterPro" id="IPR027417">
    <property type="entry name" value="P-loop_NTPase"/>
</dbReference>
<feature type="compositionally biased region" description="Basic and acidic residues" evidence="2">
    <location>
        <begin position="1706"/>
        <end position="1717"/>
    </location>
</feature>
<feature type="region of interest" description="Disordered" evidence="2">
    <location>
        <begin position="1"/>
        <end position="79"/>
    </location>
</feature>
<dbReference type="GO" id="GO:0003677">
    <property type="term" value="F:DNA binding"/>
    <property type="evidence" value="ECO:0007669"/>
    <property type="project" value="InterPro"/>
</dbReference>
<dbReference type="GO" id="GO:0032259">
    <property type="term" value="P:methylation"/>
    <property type="evidence" value="ECO:0007669"/>
    <property type="project" value="UniProtKB-KW"/>
</dbReference>
<comment type="caution">
    <text evidence="4">The sequence shown here is derived from an EMBL/GenBank/DDBJ whole genome shotgun (WGS) entry which is preliminary data.</text>
</comment>
<proteinExistence type="predicted"/>
<dbReference type="GO" id="GO:0005524">
    <property type="term" value="F:ATP binding"/>
    <property type="evidence" value="ECO:0007669"/>
    <property type="project" value="InterPro"/>
</dbReference>
<dbReference type="Proteomes" id="UP000214646">
    <property type="component" value="Unassembled WGS sequence"/>
</dbReference>
<dbReference type="SMART" id="SM00487">
    <property type="entry name" value="DEXDc"/>
    <property type="match status" value="1"/>
</dbReference>
<feature type="region of interest" description="Disordered" evidence="2">
    <location>
        <begin position="1706"/>
        <end position="1745"/>
    </location>
</feature>
<dbReference type="Pfam" id="PF00271">
    <property type="entry name" value="Helicase_C"/>
    <property type="match status" value="1"/>
</dbReference>
<dbReference type="InterPro" id="IPR001650">
    <property type="entry name" value="Helicase_C-like"/>
</dbReference>
<dbReference type="GO" id="GO:0016787">
    <property type="term" value="F:hydrolase activity"/>
    <property type="evidence" value="ECO:0007669"/>
    <property type="project" value="InterPro"/>
</dbReference>
<dbReference type="SUPFAM" id="SSF53335">
    <property type="entry name" value="S-adenosyl-L-methionine-dependent methyltransferases"/>
    <property type="match status" value="1"/>
</dbReference>
<accession>A0A225DLV6</accession>
<evidence type="ECO:0000313" key="5">
    <source>
        <dbReference type="Proteomes" id="UP000214646"/>
    </source>
</evidence>
<dbReference type="Pfam" id="PF04851">
    <property type="entry name" value="ResIII"/>
    <property type="match status" value="1"/>
</dbReference>
<dbReference type="InterPro" id="IPR029063">
    <property type="entry name" value="SAM-dependent_MTases_sf"/>
</dbReference>
<keyword evidence="5" id="KW-1185">Reference proteome</keyword>
<dbReference type="InterPro" id="IPR052933">
    <property type="entry name" value="DNA_Protect_Modify"/>
</dbReference>
<dbReference type="SUPFAM" id="SSF52540">
    <property type="entry name" value="P-loop containing nucleoside triphosphate hydrolases"/>
    <property type="match status" value="2"/>
</dbReference>
<dbReference type="InterPro" id="IPR014001">
    <property type="entry name" value="Helicase_ATP-bd"/>
</dbReference>
<name>A0A225DLV6_9BACT</name>
<dbReference type="Gene3D" id="3.40.50.150">
    <property type="entry name" value="Vaccinia Virus protein VP39"/>
    <property type="match status" value="1"/>
</dbReference>
<dbReference type="GO" id="GO:0008168">
    <property type="term" value="F:methyltransferase activity"/>
    <property type="evidence" value="ECO:0007669"/>
    <property type="project" value="UniProtKB-KW"/>
</dbReference>